<evidence type="ECO:0000256" key="1">
    <source>
        <dbReference type="PROSITE-ProRule" id="PRU01076"/>
    </source>
</evidence>
<dbReference type="NCBIfam" id="TIGR01439">
    <property type="entry name" value="lp_hng_hel_AbrB"/>
    <property type="match status" value="1"/>
</dbReference>
<dbReference type="PROSITE" id="PS51740">
    <property type="entry name" value="SPOVT_ABRB"/>
    <property type="match status" value="1"/>
</dbReference>
<dbReference type="AlphaFoldDB" id="A0A7G5IJ92"/>
<keyword evidence="4" id="KW-1185">Reference proteome</keyword>
<dbReference type="EMBL" id="CP059851">
    <property type="protein sequence ID" value="QMW23434.1"/>
    <property type="molecule type" value="Genomic_DNA"/>
</dbReference>
<protein>
    <submittedName>
        <fullName evidence="3">AbrB/MazE/SpoVT family DNA-binding domain-containing protein</fullName>
    </submittedName>
</protein>
<evidence type="ECO:0000259" key="2">
    <source>
        <dbReference type="PROSITE" id="PS51740"/>
    </source>
</evidence>
<dbReference type="InterPro" id="IPR037914">
    <property type="entry name" value="SpoVT-AbrB_sf"/>
</dbReference>
<reference evidence="3 4" key="1">
    <citation type="submission" date="2020-07" db="EMBL/GenBank/DDBJ databases">
        <title>Complete genome sequence for Sandaracinobacter sp. M6.</title>
        <authorList>
            <person name="Tang Y."/>
            <person name="Liu Q."/>
            <person name="Guo Z."/>
            <person name="Lei P."/>
            <person name="Huang B."/>
        </authorList>
    </citation>
    <scope>NUCLEOTIDE SEQUENCE [LARGE SCALE GENOMIC DNA]</scope>
    <source>
        <strain evidence="3 4">M6</strain>
    </source>
</reference>
<dbReference type="GO" id="GO:0003677">
    <property type="term" value="F:DNA binding"/>
    <property type="evidence" value="ECO:0007669"/>
    <property type="project" value="UniProtKB-UniRule"/>
</dbReference>
<dbReference type="Gene3D" id="2.10.260.10">
    <property type="match status" value="1"/>
</dbReference>
<dbReference type="SMART" id="SM00966">
    <property type="entry name" value="SpoVT_AbrB"/>
    <property type="match status" value="1"/>
</dbReference>
<gene>
    <name evidence="3" type="ORF">H3309_02715</name>
</gene>
<name>A0A7G5IJ92_9SPHN</name>
<dbReference type="RefSeq" id="WP_182297257.1">
    <property type="nucleotide sequence ID" value="NZ_CP059851.1"/>
</dbReference>
<feature type="domain" description="SpoVT-AbrB" evidence="2">
    <location>
        <begin position="1"/>
        <end position="47"/>
    </location>
</feature>
<accession>A0A7G5IJ92</accession>
<evidence type="ECO:0000313" key="3">
    <source>
        <dbReference type="EMBL" id="QMW23434.1"/>
    </source>
</evidence>
<evidence type="ECO:0000313" key="4">
    <source>
        <dbReference type="Proteomes" id="UP000515292"/>
    </source>
</evidence>
<dbReference type="Proteomes" id="UP000515292">
    <property type="component" value="Chromosome"/>
</dbReference>
<dbReference type="InterPro" id="IPR007159">
    <property type="entry name" value="SpoVT-AbrB_dom"/>
</dbReference>
<dbReference type="SUPFAM" id="SSF89447">
    <property type="entry name" value="AbrB/MazE/MraZ-like"/>
    <property type="match status" value="1"/>
</dbReference>
<proteinExistence type="predicted"/>
<organism evidence="3 4">
    <name type="scientific">Sandaracinobacteroides saxicola</name>
    <dbReference type="NCBI Taxonomy" id="2759707"/>
    <lineage>
        <taxon>Bacteria</taxon>
        <taxon>Pseudomonadati</taxon>
        <taxon>Pseudomonadota</taxon>
        <taxon>Alphaproteobacteria</taxon>
        <taxon>Sphingomonadales</taxon>
        <taxon>Sphingosinicellaceae</taxon>
        <taxon>Sandaracinobacteroides</taxon>
    </lineage>
</organism>
<dbReference type="KEGG" id="sand:H3309_02715"/>
<dbReference type="Pfam" id="PF04014">
    <property type="entry name" value="MazE_antitoxin"/>
    <property type="match status" value="1"/>
</dbReference>
<keyword evidence="1 3" id="KW-0238">DNA-binding</keyword>
<sequence length="76" mass="8090">MTIATLTTKGQVTIPADLRSRLGLEAGMQLDFSVTEEGHLLARPRVGDIRALKGSAGYVGPALSLDEIEARMLPRG</sequence>